<keyword evidence="2" id="KW-1133">Transmembrane helix</keyword>
<feature type="compositionally biased region" description="Basic and acidic residues" evidence="1">
    <location>
        <begin position="1"/>
        <end position="21"/>
    </location>
</feature>
<organism evidence="3 4">
    <name type="scientific">Alkalihalobacillus trypoxylicola</name>
    <dbReference type="NCBI Taxonomy" id="519424"/>
    <lineage>
        <taxon>Bacteria</taxon>
        <taxon>Bacillati</taxon>
        <taxon>Bacillota</taxon>
        <taxon>Bacilli</taxon>
        <taxon>Bacillales</taxon>
        <taxon>Bacillaceae</taxon>
        <taxon>Alkalihalobacillus</taxon>
    </lineage>
</organism>
<comment type="caution">
    <text evidence="3">The sequence shown here is derived from an EMBL/GenBank/DDBJ whole genome shotgun (WGS) entry which is preliminary data.</text>
</comment>
<evidence type="ECO:0000313" key="4">
    <source>
        <dbReference type="Proteomes" id="UP000075806"/>
    </source>
</evidence>
<dbReference type="Proteomes" id="UP000075806">
    <property type="component" value="Unassembled WGS sequence"/>
</dbReference>
<reference evidence="3" key="1">
    <citation type="submission" date="2016-02" db="EMBL/GenBank/DDBJ databases">
        <title>Genome sequence of Bacillus trypoxylicola KCTC 13244(T).</title>
        <authorList>
            <person name="Jeong H."/>
            <person name="Park S.-H."/>
            <person name="Choi S.-K."/>
        </authorList>
    </citation>
    <scope>NUCLEOTIDE SEQUENCE [LARGE SCALE GENOMIC DNA]</scope>
    <source>
        <strain evidence="3">KCTC 13244</strain>
    </source>
</reference>
<protein>
    <recommendedName>
        <fullName evidence="5">Phage capsid protein</fullName>
    </recommendedName>
</protein>
<accession>A0A162F7B2</accession>
<dbReference type="RefSeq" id="WP_061947211.1">
    <property type="nucleotide sequence ID" value="NZ_LTAO01000001.1"/>
</dbReference>
<feature type="region of interest" description="Disordered" evidence="1">
    <location>
        <begin position="1"/>
        <end position="30"/>
    </location>
</feature>
<name>A0A162F7B2_9BACI</name>
<evidence type="ECO:0000256" key="2">
    <source>
        <dbReference type="SAM" id="Phobius"/>
    </source>
</evidence>
<dbReference type="InterPro" id="IPR045946">
    <property type="entry name" value="DUF6366"/>
</dbReference>
<keyword evidence="2" id="KW-0812">Transmembrane</keyword>
<dbReference type="STRING" id="519424.AZF04_01095"/>
<dbReference type="Pfam" id="PF19893">
    <property type="entry name" value="DUF6366"/>
    <property type="match status" value="1"/>
</dbReference>
<dbReference type="OrthoDB" id="2935923at2"/>
<evidence type="ECO:0000313" key="3">
    <source>
        <dbReference type="EMBL" id="KYG34959.1"/>
    </source>
</evidence>
<dbReference type="EMBL" id="LTAO01000001">
    <property type="protein sequence ID" value="KYG34959.1"/>
    <property type="molecule type" value="Genomic_DNA"/>
</dbReference>
<evidence type="ECO:0008006" key="5">
    <source>
        <dbReference type="Google" id="ProtNLM"/>
    </source>
</evidence>
<gene>
    <name evidence="3" type="ORF">AZF04_01095</name>
</gene>
<dbReference type="AlphaFoldDB" id="A0A162F7B2"/>
<feature type="transmembrane region" description="Helical" evidence="2">
    <location>
        <begin position="52"/>
        <end position="69"/>
    </location>
</feature>
<keyword evidence="4" id="KW-1185">Reference proteome</keyword>
<keyword evidence="2" id="KW-0472">Membrane</keyword>
<proteinExistence type="predicted"/>
<evidence type="ECO:0000256" key="1">
    <source>
        <dbReference type="SAM" id="MobiDB-lite"/>
    </source>
</evidence>
<sequence>MKETKQTPQERREKLRQDELKGNPTGNLGDAFNRSQFGSLSDLVGSLGWKRFGILILVIIVLMVFAYFFI</sequence>